<dbReference type="Pfam" id="PF00512">
    <property type="entry name" value="HisKA"/>
    <property type="match status" value="1"/>
</dbReference>
<dbReference type="PROSITE" id="PS50109">
    <property type="entry name" value="HIS_KIN"/>
    <property type="match status" value="1"/>
</dbReference>
<dbReference type="SUPFAM" id="SSF47384">
    <property type="entry name" value="Homodimeric domain of signal transducing histidine kinase"/>
    <property type="match status" value="1"/>
</dbReference>
<keyword evidence="7 8" id="KW-1133">Transmembrane helix</keyword>
<feature type="transmembrane region" description="Helical" evidence="8">
    <location>
        <begin position="12"/>
        <end position="34"/>
    </location>
</feature>
<evidence type="ECO:0000256" key="4">
    <source>
        <dbReference type="ARBA" id="ARBA00022679"/>
    </source>
</evidence>
<dbReference type="Gene3D" id="3.30.565.10">
    <property type="entry name" value="Histidine kinase-like ATPase, C-terminal domain"/>
    <property type="match status" value="1"/>
</dbReference>
<reference evidence="10 11" key="1">
    <citation type="submission" date="2018-05" db="EMBL/GenBank/DDBJ databases">
        <title>Genomic Encyclopedia of Archaeal and Bacterial Type Strains, Phase II (KMG-II): from individual species to whole genera.</title>
        <authorList>
            <person name="Goeker M."/>
        </authorList>
    </citation>
    <scope>NUCLEOTIDE SEQUENCE [LARGE SCALE GENOMIC DNA]</scope>
    <source>
        <strain evidence="10 11">DSM 19975</strain>
    </source>
</reference>
<dbReference type="PANTHER" id="PTHR45436">
    <property type="entry name" value="SENSOR HISTIDINE KINASE YKOH"/>
    <property type="match status" value="1"/>
</dbReference>
<protein>
    <recommendedName>
        <fullName evidence="2">histidine kinase</fullName>
        <ecNumber evidence="2">2.7.13.3</ecNumber>
    </recommendedName>
</protein>
<evidence type="ECO:0000313" key="11">
    <source>
        <dbReference type="Proteomes" id="UP000245678"/>
    </source>
</evidence>
<keyword evidence="4" id="KW-0808">Transferase</keyword>
<keyword evidence="6 10" id="KW-0418">Kinase</keyword>
<evidence type="ECO:0000256" key="3">
    <source>
        <dbReference type="ARBA" id="ARBA00022553"/>
    </source>
</evidence>
<accession>A0A316HI51</accession>
<evidence type="ECO:0000313" key="10">
    <source>
        <dbReference type="EMBL" id="PWK79731.1"/>
    </source>
</evidence>
<keyword evidence="5 8" id="KW-0812">Transmembrane</keyword>
<dbReference type="GO" id="GO:0000155">
    <property type="term" value="F:phosphorelay sensor kinase activity"/>
    <property type="evidence" value="ECO:0007669"/>
    <property type="project" value="InterPro"/>
</dbReference>
<evidence type="ECO:0000256" key="7">
    <source>
        <dbReference type="ARBA" id="ARBA00022989"/>
    </source>
</evidence>
<evidence type="ECO:0000256" key="1">
    <source>
        <dbReference type="ARBA" id="ARBA00000085"/>
    </source>
</evidence>
<keyword evidence="8" id="KW-0472">Membrane</keyword>
<feature type="transmembrane region" description="Helical" evidence="8">
    <location>
        <begin position="126"/>
        <end position="148"/>
    </location>
</feature>
<dbReference type="EC" id="2.7.13.3" evidence="2"/>
<evidence type="ECO:0000256" key="5">
    <source>
        <dbReference type="ARBA" id="ARBA00022692"/>
    </source>
</evidence>
<keyword evidence="3" id="KW-0597">Phosphoprotein</keyword>
<dbReference type="SMART" id="SM00387">
    <property type="entry name" value="HATPase_c"/>
    <property type="match status" value="1"/>
</dbReference>
<feature type="domain" description="Histidine kinase" evidence="9">
    <location>
        <begin position="216"/>
        <end position="415"/>
    </location>
</feature>
<proteinExistence type="predicted"/>
<dbReference type="Proteomes" id="UP000245678">
    <property type="component" value="Unassembled WGS sequence"/>
</dbReference>
<dbReference type="InterPro" id="IPR005467">
    <property type="entry name" value="His_kinase_dom"/>
</dbReference>
<dbReference type="RefSeq" id="WP_109605587.1">
    <property type="nucleotide sequence ID" value="NZ_QGHA01000001.1"/>
</dbReference>
<dbReference type="InterPro" id="IPR003661">
    <property type="entry name" value="HisK_dim/P_dom"/>
</dbReference>
<evidence type="ECO:0000256" key="2">
    <source>
        <dbReference type="ARBA" id="ARBA00012438"/>
    </source>
</evidence>
<evidence type="ECO:0000256" key="8">
    <source>
        <dbReference type="SAM" id="Phobius"/>
    </source>
</evidence>
<dbReference type="AlphaFoldDB" id="A0A316HI51"/>
<keyword evidence="11" id="KW-1185">Reference proteome</keyword>
<gene>
    <name evidence="10" type="ORF">LX99_00191</name>
</gene>
<dbReference type="InterPro" id="IPR036097">
    <property type="entry name" value="HisK_dim/P_sf"/>
</dbReference>
<evidence type="ECO:0000259" key="9">
    <source>
        <dbReference type="PROSITE" id="PS50109"/>
    </source>
</evidence>
<dbReference type="PANTHER" id="PTHR45436:SF5">
    <property type="entry name" value="SENSOR HISTIDINE KINASE TRCS"/>
    <property type="match status" value="1"/>
</dbReference>
<dbReference type="SUPFAM" id="SSF55874">
    <property type="entry name" value="ATPase domain of HSP90 chaperone/DNA topoisomerase II/histidine kinase"/>
    <property type="match status" value="1"/>
</dbReference>
<sequence>MKLSERYNRVNLIATIVIMLITGAIYYLAISVILTNQIDKSLEVEEHEAFDYVKLNHRLPQVFESKDQQITFTPAEPNSVKREFINTGYYREKGASEAGRGLISSVTVNGRYYKLQIVESKVETEYLIQIIFGITIGVILLLLLVLLITNRLILSRLWQPFYSILGELKQFKVTDNSDIAPLNSPIDEFNDLHQEVTAMAERVKRDYKDLKTFTENASHELLTPIAVINSKLDTLIQTENFSPQQSKLLGDLYGAVSRLSRLNQSLLLLVKIENKLLTDQQTINLKELIEELLYQLEDIFSDKQITVSANFEDKEITASRYLIDILLNNLIINAVRHNHQGGGIIVNLTAEALVVKNTGESMPLDNERIFTRFHKSSSSEGSGLGLTISKQICESLGYQLGYSYEAAHHCFVVRF</sequence>
<organism evidence="10 11">
    <name type="scientific">Mucilaginibacter oryzae</name>
    <dbReference type="NCBI Taxonomy" id="468058"/>
    <lineage>
        <taxon>Bacteria</taxon>
        <taxon>Pseudomonadati</taxon>
        <taxon>Bacteroidota</taxon>
        <taxon>Sphingobacteriia</taxon>
        <taxon>Sphingobacteriales</taxon>
        <taxon>Sphingobacteriaceae</taxon>
        <taxon>Mucilaginibacter</taxon>
    </lineage>
</organism>
<evidence type="ECO:0000256" key="6">
    <source>
        <dbReference type="ARBA" id="ARBA00022777"/>
    </source>
</evidence>
<comment type="caution">
    <text evidence="10">The sequence shown here is derived from an EMBL/GenBank/DDBJ whole genome shotgun (WGS) entry which is preliminary data.</text>
</comment>
<dbReference type="Gene3D" id="1.10.287.130">
    <property type="match status" value="1"/>
</dbReference>
<dbReference type="InterPro" id="IPR036890">
    <property type="entry name" value="HATPase_C_sf"/>
</dbReference>
<dbReference type="InterPro" id="IPR003594">
    <property type="entry name" value="HATPase_dom"/>
</dbReference>
<comment type="catalytic activity">
    <reaction evidence="1">
        <text>ATP + protein L-histidine = ADP + protein N-phospho-L-histidine.</text>
        <dbReference type="EC" id="2.7.13.3"/>
    </reaction>
</comment>
<dbReference type="Pfam" id="PF02518">
    <property type="entry name" value="HATPase_c"/>
    <property type="match status" value="1"/>
</dbReference>
<dbReference type="InterPro" id="IPR050428">
    <property type="entry name" value="TCS_sensor_his_kinase"/>
</dbReference>
<dbReference type="EMBL" id="QGHA01000001">
    <property type="protein sequence ID" value="PWK79731.1"/>
    <property type="molecule type" value="Genomic_DNA"/>
</dbReference>
<dbReference type="CDD" id="cd00082">
    <property type="entry name" value="HisKA"/>
    <property type="match status" value="1"/>
</dbReference>
<dbReference type="SMART" id="SM00388">
    <property type="entry name" value="HisKA"/>
    <property type="match status" value="1"/>
</dbReference>
<name>A0A316HI51_9SPHI</name>
<dbReference type="GO" id="GO:0005886">
    <property type="term" value="C:plasma membrane"/>
    <property type="evidence" value="ECO:0007669"/>
    <property type="project" value="TreeGrafter"/>
</dbReference>